<reference evidence="6 7" key="1">
    <citation type="submission" date="2024-02" db="EMBL/GenBank/DDBJ databases">
        <title>Distribution and functional of Brevundimonas-related endobacteria within Verticillium dahliae.</title>
        <authorList>
            <person name="Zeng H."/>
        </authorList>
    </citation>
    <scope>NUCLEOTIDE SEQUENCE [LARGE SCALE GENOMIC DNA]</scope>
    <source>
        <strain evidence="6 7">TRM 44200</strain>
    </source>
</reference>
<keyword evidence="3" id="KW-0862">Zinc</keyword>
<dbReference type="SUPFAM" id="SSF51316">
    <property type="entry name" value="Mss4-like"/>
    <property type="match status" value="1"/>
</dbReference>
<evidence type="ECO:0000313" key="7">
    <source>
        <dbReference type="Proteomes" id="UP001363460"/>
    </source>
</evidence>
<evidence type="ECO:0000256" key="1">
    <source>
        <dbReference type="ARBA" id="ARBA00005495"/>
    </source>
</evidence>
<dbReference type="InterPro" id="IPR011057">
    <property type="entry name" value="Mss4-like_sf"/>
</dbReference>
<dbReference type="Proteomes" id="UP001363460">
    <property type="component" value="Chromosome"/>
</dbReference>
<evidence type="ECO:0000256" key="3">
    <source>
        <dbReference type="ARBA" id="ARBA00022833"/>
    </source>
</evidence>
<dbReference type="InterPro" id="IPR006913">
    <property type="entry name" value="CENP-V/GFA"/>
</dbReference>
<proteinExistence type="inferred from homology"/>
<organism evidence="6 7">
    <name type="scientific">Brevundimonas olei</name>
    <dbReference type="NCBI Taxonomy" id="657642"/>
    <lineage>
        <taxon>Bacteria</taxon>
        <taxon>Pseudomonadati</taxon>
        <taxon>Pseudomonadota</taxon>
        <taxon>Alphaproteobacteria</taxon>
        <taxon>Caulobacterales</taxon>
        <taxon>Caulobacteraceae</taxon>
        <taxon>Brevundimonas</taxon>
    </lineage>
</organism>
<comment type="similarity">
    <text evidence="1">Belongs to the Gfa family.</text>
</comment>
<evidence type="ECO:0000256" key="2">
    <source>
        <dbReference type="ARBA" id="ARBA00022723"/>
    </source>
</evidence>
<dbReference type="PANTHER" id="PTHR33337">
    <property type="entry name" value="GFA DOMAIN-CONTAINING PROTEIN"/>
    <property type="match status" value="1"/>
</dbReference>
<keyword evidence="2" id="KW-0479">Metal-binding</keyword>
<gene>
    <name evidence="6" type="ORF">V8J38_13340</name>
</gene>
<dbReference type="Pfam" id="PF04828">
    <property type="entry name" value="GFA"/>
    <property type="match status" value="1"/>
</dbReference>
<evidence type="ECO:0000256" key="4">
    <source>
        <dbReference type="ARBA" id="ARBA00023239"/>
    </source>
</evidence>
<sequence length="140" mass="14826">MSEFALTGGCHCGQARYVLSAAPERAELCHCRDCQKAVGAVFGAFADVKREAFRWLTQSPATYASSPSVQRGFCQTCGASLTYDAADGDTIGVSLGSLDAPDRVPATGHCGVQSKLAWLTLNDGLPQRRTGEAFPGQDHE</sequence>
<dbReference type="PROSITE" id="PS51891">
    <property type="entry name" value="CENP_V_GFA"/>
    <property type="match status" value="1"/>
</dbReference>
<dbReference type="EMBL" id="CP146369">
    <property type="protein sequence ID" value="WWT54216.1"/>
    <property type="molecule type" value="Genomic_DNA"/>
</dbReference>
<dbReference type="PANTHER" id="PTHR33337:SF40">
    <property type="entry name" value="CENP-V_GFA DOMAIN-CONTAINING PROTEIN-RELATED"/>
    <property type="match status" value="1"/>
</dbReference>
<name>A0ABZ2IF23_9CAUL</name>
<dbReference type="RefSeq" id="WP_338576319.1">
    <property type="nucleotide sequence ID" value="NZ_CP146369.1"/>
</dbReference>
<protein>
    <submittedName>
        <fullName evidence="6">GFA family protein</fullName>
    </submittedName>
</protein>
<dbReference type="Gene3D" id="3.90.1590.10">
    <property type="entry name" value="glutathione-dependent formaldehyde- activating enzyme (gfa)"/>
    <property type="match status" value="1"/>
</dbReference>
<keyword evidence="7" id="KW-1185">Reference proteome</keyword>
<accession>A0ABZ2IF23</accession>
<evidence type="ECO:0000313" key="6">
    <source>
        <dbReference type="EMBL" id="WWT54216.1"/>
    </source>
</evidence>
<feature type="domain" description="CENP-V/GFA" evidence="5">
    <location>
        <begin position="6"/>
        <end position="113"/>
    </location>
</feature>
<keyword evidence="4" id="KW-0456">Lyase</keyword>
<evidence type="ECO:0000259" key="5">
    <source>
        <dbReference type="PROSITE" id="PS51891"/>
    </source>
</evidence>